<evidence type="ECO:0000256" key="3">
    <source>
        <dbReference type="ARBA" id="ARBA00023274"/>
    </source>
</evidence>
<keyword evidence="5" id="KW-1185">Reference proteome</keyword>
<dbReference type="AlphaFoldDB" id="A0A310SDL2"/>
<dbReference type="GO" id="GO:1990904">
    <property type="term" value="C:ribonucleoprotein complex"/>
    <property type="evidence" value="ECO:0007669"/>
    <property type="project" value="UniProtKB-KW"/>
</dbReference>
<evidence type="ECO:0000313" key="5">
    <source>
        <dbReference type="Proteomes" id="UP000250275"/>
    </source>
</evidence>
<sequence length="499" mass="56504">MDKPLATILIPTTANETVGQCHLINKRNEIINGILNQNFSASLIFYAANNDKKANFEILIKIAENTKPYIIIIEEMQRMNLDRQDLLLQYTEEELKKISNEDMSLGLRKIITNNSFFNFDIRDEILEIICNLTTGDLRKAINILGILTKLCPNETVTIDIINGITPKAGYHLIKSRPVDKLYAAFGAEVTCQAYNLNETFGSTTIEPNLPSFLTELPNDELYAIAKQLTGNVVINELTTEMTSNALNKLFTGTNGLVKILSGISGFDLYLIQKVTGTIEYLKSLTTFATAILNFTNDNFTPDNKKVELVTIEGENEQEGLKLKIPDYEFEQEFVANANSYMPEVVIEPNERQPHLGMVRVYPLSTKKVNDMLYRNSKNSSLPKAKKTKKVIRYFKLNDFVHITSGALQTRKAQFIKLDEDKFIRLDHNENPLRRFCLQQIKKKINREGIIQLPAGNAEPGASLTSPDIDMPRVCREFNDKTKDQLDDVNPVSNAIFYSI</sequence>
<dbReference type="SUPFAM" id="SSF52540">
    <property type="entry name" value="P-loop containing nucleoside triphosphate hydrolases"/>
    <property type="match status" value="1"/>
</dbReference>
<organism evidence="4 5">
    <name type="scientific">Eufriesea mexicana</name>
    <dbReference type="NCBI Taxonomy" id="516756"/>
    <lineage>
        <taxon>Eukaryota</taxon>
        <taxon>Metazoa</taxon>
        <taxon>Ecdysozoa</taxon>
        <taxon>Arthropoda</taxon>
        <taxon>Hexapoda</taxon>
        <taxon>Insecta</taxon>
        <taxon>Pterygota</taxon>
        <taxon>Neoptera</taxon>
        <taxon>Endopterygota</taxon>
        <taxon>Hymenoptera</taxon>
        <taxon>Apocrita</taxon>
        <taxon>Aculeata</taxon>
        <taxon>Apoidea</taxon>
        <taxon>Anthophila</taxon>
        <taxon>Apidae</taxon>
        <taxon>Eufriesea</taxon>
    </lineage>
</organism>
<accession>A0A310SDL2</accession>
<keyword evidence="2" id="KW-0689">Ribosomal protein</keyword>
<reference evidence="4 5" key="1">
    <citation type="submission" date="2015-07" db="EMBL/GenBank/DDBJ databases">
        <title>The genome of Eufriesea mexicana.</title>
        <authorList>
            <person name="Pan H."/>
            <person name="Kapheim K."/>
        </authorList>
    </citation>
    <scope>NUCLEOTIDE SEQUENCE [LARGE SCALE GENOMIC DNA]</scope>
    <source>
        <strain evidence="4">0111107269</strain>
        <tissue evidence="4">Whole body</tissue>
    </source>
</reference>
<proteinExistence type="inferred from homology"/>
<gene>
    <name evidence="4" type="ORF">WN48_05222</name>
</gene>
<evidence type="ECO:0000256" key="1">
    <source>
        <dbReference type="ARBA" id="ARBA00010537"/>
    </source>
</evidence>
<evidence type="ECO:0000313" key="4">
    <source>
        <dbReference type="EMBL" id="OAD55197.1"/>
    </source>
</evidence>
<comment type="similarity">
    <text evidence="1">Belongs to the universal ribosomal protein uL11 family.</text>
</comment>
<dbReference type="OrthoDB" id="6484078at2759"/>
<dbReference type="EMBL" id="KQ762951">
    <property type="protein sequence ID" value="OAD55197.1"/>
    <property type="molecule type" value="Genomic_DNA"/>
</dbReference>
<dbReference type="GO" id="GO:0005840">
    <property type="term" value="C:ribosome"/>
    <property type="evidence" value="ECO:0007669"/>
    <property type="project" value="UniProtKB-KW"/>
</dbReference>
<name>A0A310SDL2_9HYME</name>
<dbReference type="Gene3D" id="3.30.1550.10">
    <property type="entry name" value="Ribosomal protein L11/L12, N-terminal domain"/>
    <property type="match status" value="1"/>
</dbReference>
<dbReference type="InterPro" id="IPR036796">
    <property type="entry name" value="Ribosomal_uL11_N_sf"/>
</dbReference>
<keyword evidence="3" id="KW-0687">Ribonucleoprotein</keyword>
<dbReference type="SUPFAM" id="SSF54747">
    <property type="entry name" value="Ribosomal L11/L12e N-terminal domain"/>
    <property type="match status" value="1"/>
</dbReference>
<dbReference type="InterPro" id="IPR027417">
    <property type="entry name" value="P-loop_NTPase"/>
</dbReference>
<dbReference type="Gene3D" id="1.10.8.60">
    <property type="match status" value="1"/>
</dbReference>
<protein>
    <submittedName>
        <fullName evidence="4">Uncharacterized protein</fullName>
    </submittedName>
</protein>
<dbReference type="CDD" id="cd18139">
    <property type="entry name" value="HLD_clamp_RarA"/>
    <property type="match status" value="1"/>
</dbReference>
<evidence type="ECO:0000256" key="2">
    <source>
        <dbReference type="ARBA" id="ARBA00022980"/>
    </source>
</evidence>
<dbReference type="Proteomes" id="UP000250275">
    <property type="component" value="Unassembled WGS sequence"/>
</dbReference>